<dbReference type="Pfam" id="PF20152">
    <property type="entry name" value="DUF6534"/>
    <property type="match status" value="1"/>
</dbReference>
<evidence type="ECO:0000313" key="3">
    <source>
        <dbReference type="EMBL" id="TCD59783.1"/>
    </source>
</evidence>
<comment type="caution">
    <text evidence="3">The sequence shown here is derived from an EMBL/GenBank/DDBJ whole genome shotgun (WGS) entry which is preliminary data.</text>
</comment>
<feature type="transmembrane region" description="Helical" evidence="1">
    <location>
        <begin position="123"/>
        <end position="147"/>
    </location>
</feature>
<evidence type="ECO:0000313" key="4">
    <source>
        <dbReference type="Proteomes" id="UP000292702"/>
    </source>
</evidence>
<evidence type="ECO:0000259" key="2">
    <source>
        <dbReference type="Pfam" id="PF20152"/>
    </source>
</evidence>
<dbReference type="PANTHER" id="PTHR40465">
    <property type="entry name" value="CHROMOSOME 1, WHOLE GENOME SHOTGUN SEQUENCE"/>
    <property type="match status" value="1"/>
</dbReference>
<feature type="transmembrane region" description="Helical" evidence="1">
    <location>
        <begin position="203"/>
        <end position="224"/>
    </location>
</feature>
<dbReference type="PANTHER" id="PTHR40465:SF1">
    <property type="entry name" value="DUF6534 DOMAIN-CONTAINING PROTEIN"/>
    <property type="match status" value="1"/>
</dbReference>
<feature type="domain" description="DUF6534" evidence="2">
    <location>
        <begin position="170"/>
        <end position="256"/>
    </location>
</feature>
<keyword evidence="1" id="KW-1133">Transmembrane helix</keyword>
<feature type="transmembrane region" description="Helical" evidence="1">
    <location>
        <begin position="49"/>
        <end position="72"/>
    </location>
</feature>
<dbReference type="EMBL" id="RWJN01000743">
    <property type="protein sequence ID" value="TCD59783.1"/>
    <property type="molecule type" value="Genomic_DNA"/>
</dbReference>
<evidence type="ECO:0000256" key="1">
    <source>
        <dbReference type="SAM" id="Phobius"/>
    </source>
</evidence>
<dbReference type="AlphaFoldDB" id="A0A4R0R267"/>
<feature type="transmembrane region" description="Helical" evidence="1">
    <location>
        <begin position="16"/>
        <end position="37"/>
    </location>
</feature>
<dbReference type="InterPro" id="IPR045339">
    <property type="entry name" value="DUF6534"/>
</dbReference>
<keyword evidence="4" id="KW-1185">Reference proteome</keyword>
<organism evidence="3 4">
    <name type="scientific">Steccherinum ochraceum</name>
    <dbReference type="NCBI Taxonomy" id="92696"/>
    <lineage>
        <taxon>Eukaryota</taxon>
        <taxon>Fungi</taxon>
        <taxon>Dikarya</taxon>
        <taxon>Basidiomycota</taxon>
        <taxon>Agaricomycotina</taxon>
        <taxon>Agaricomycetes</taxon>
        <taxon>Polyporales</taxon>
        <taxon>Steccherinaceae</taxon>
        <taxon>Steccherinum</taxon>
    </lineage>
</organism>
<gene>
    <name evidence="3" type="ORF">EIP91_011472</name>
</gene>
<sequence length="291" mass="32941">MADLESPIQFTHGALLIGWTFATLLYGLTCSQTVTYFRRYARDHLYLKATVVILWILETVHLVLLSTSLYHYLVRQHGRQSALVPPTIAMKIQLIPASMVVGTVQYIWIMRVWTLSRNRFKTYIAYAMLSMVVADWVISLTWFANIIPIHTFEGLTQQLWHVILAIALTTLTDVIITGYFCYVAHKARDGLPGTDTLVNKLMIYGINTGVVTAFGTIGLLISVVTAPKRLYYIAIYMVLPKLYLNTHLAMLNFRKSAQSSSMAHRYYGEGSAFELTTVPLATLSRYTHFGD</sequence>
<keyword evidence="1" id="KW-0472">Membrane</keyword>
<name>A0A4R0R267_9APHY</name>
<dbReference type="OrthoDB" id="3263055at2759"/>
<proteinExistence type="predicted"/>
<dbReference type="Proteomes" id="UP000292702">
    <property type="component" value="Unassembled WGS sequence"/>
</dbReference>
<accession>A0A4R0R267</accession>
<feature type="transmembrane region" description="Helical" evidence="1">
    <location>
        <begin position="92"/>
        <end position="111"/>
    </location>
</feature>
<reference evidence="3 4" key="1">
    <citation type="submission" date="2018-11" db="EMBL/GenBank/DDBJ databases">
        <title>Genome assembly of Steccherinum ochraceum LE-BIN_3174, the white-rot fungus of the Steccherinaceae family (The Residual Polyporoid clade, Polyporales, Basidiomycota).</title>
        <authorList>
            <person name="Fedorova T.V."/>
            <person name="Glazunova O.A."/>
            <person name="Landesman E.O."/>
            <person name="Moiseenko K.V."/>
            <person name="Psurtseva N.V."/>
            <person name="Savinova O.S."/>
            <person name="Shakhova N.V."/>
            <person name="Tyazhelova T.V."/>
            <person name="Vasina D.V."/>
        </authorList>
    </citation>
    <scope>NUCLEOTIDE SEQUENCE [LARGE SCALE GENOMIC DNA]</scope>
    <source>
        <strain evidence="3 4">LE-BIN_3174</strain>
    </source>
</reference>
<feature type="transmembrane region" description="Helical" evidence="1">
    <location>
        <begin position="230"/>
        <end position="253"/>
    </location>
</feature>
<protein>
    <recommendedName>
        <fullName evidence="2">DUF6534 domain-containing protein</fullName>
    </recommendedName>
</protein>
<keyword evidence="1" id="KW-0812">Transmembrane</keyword>
<feature type="transmembrane region" description="Helical" evidence="1">
    <location>
        <begin position="159"/>
        <end position="182"/>
    </location>
</feature>